<dbReference type="Proteomes" id="UP000298225">
    <property type="component" value="Unassembled WGS sequence"/>
</dbReference>
<comment type="caution">
    <text evidence="9">The sequence shown here is derived from an EMBL/GenBank/DDBJ whole genome shotgun (WGS) entry which is preliminary data.</text>
</comment>
<reference evidence="8 11" key="1">
    <citation type="submission" date="2019-03" db="EMBL/GenBank/DDBJ databases">
        <title>Bradyrhizobium strains diversity isolated from Chamaecrista fasciculata.</title>
        <authorList>
            <person name="Urquiaga M.C.O."/>
            <person name="Hungria M."/>
            <person name="Delamuta J.R.M."/>
        </authorList>
    </citation>
    <scope>NUCLEOTIDE SEQUENCE [LARGE SCALE GENOMIC DNA]</scope>
    <source>
        <strain evidence="8 11">CNPSo 3424</strain>
    </source>
</reference>
<evidence type="ECO:0000256" key="4">
    <source>
        <dbReference type="ARBA" id="ARBA00022801"/>
    </source>
</evidence>
<evidence type="ECO:0000256" key="3">
    <source>
        <dbReference type="ARBA" id="ARBA00022759"/>
    </source>
</evidence>
<keyword evidence="7" id="KW-0732">Signal</keyword>
<evidence type="ECO:0008006" key="12">
    <source>
        <dbReference type="Google" id="ProtNLM"/>
    </source>
</evidence>
<evidence type="ECO:0000256" key="2">
    <source>
        <dbReference type="ARBA" id="ARBA00022723"/>
    </source>
</evidence>
<dbReference type="InterPro" id="IPR008947">
    <property type="entry name" value="PLipase_C/P1_nuclease_dom_sf"/>
</dbReference>
<evidence type="ECO:0000256" key="1">
    <source>
        <dbReference type="ARBA" id="ARBA00022722"/>
    </source>
</evidence>
<dbReference type="GO" id="GO:0004519">
    <property type="term" value="F:endonuclease activity"/>
    <property type="evidence" value="ECO:0007669"/>
    <property type="project" value="UniProtKB-KW"/>
</dbReference>
<dbReference type="EMBL" id="SPQS01000022">
    <property type="protein sequence ID" value="TFV70228.1"/>
    <property type="molecule type" value="Genomic_DNA"/>
</dbReference>
<dbReference type="CDD" id="cd11010">
    <property type="entry name" value="S1-P1_nuclease"/>
    <property type="match status" value="1"/>
</dbReference>
<keyword evidence="1" id="KW-0540">Nuclease</keyword>
<dbReference type="RefSeq" id="WP_126261709.1">
    <property type="nucleotide sequence ID" value="NZ_SPQS01000022.1"/>
</dbReference>
<protein>
    <recommendedName>
        <fullName evidence="12">S1/P1 Nuclease</fullName>
    </recommendedName>
</protein>
<feature type="signal peptide" evidence="7">
    <location>
        <begin position="1"/>
        <end position="20"/>
    </location>
</feature>
<dbReference type="PANTHER" id="PTHR33146">
    <property type="entry name" value="ENDONUCLEASE 4"/>
    <property type="match status" value="1"/>
</dbReference>
<proteinExistence type="predicted"/>
<name>A0A4Y9NSL4_9BRAD</name>
<feature type="chain" id="PRO_5044616841" description="S1/P1 Nuclease" evidence="7">
    <location>
        <begin position="21"/>
        <end position="269"/>
    </location>
</feature>
<dbReference type="SUPFAM" id="SSF48537">
    <property type="entry name" value="Phospholipase C/P1 nuclease"/>
    <property type="match status" value="1"/>
</dbReference>
<evidence type="ECO:0000313" key="11">
    <source>
        <dbReference type="Proteomes" id="UP000298225"/>
    </source>
</evidence>
<organism evidence="9 10">
    <name type="scientific">Bradyrhizobium frederickii</name>
    <dbReference type="NCBI Taxonomy" id="2560054"/>
    <lineage>
        <taxon>Bacteria</taxon>
        <taxon>Pseudomonadati</taxon>
        <taxon>Pseudomonadota</taxon>
        <taxon>Alphaproteobacteria</taxon>
        <taxon>Hyphomicrobiales</taxon>
        <taxon>Nitrobacteraceae</taxon>
        <taxon>Bradyrhizobium</taxon>
    </lineage>
</organism>
<dbReference type="GO" id="GO:0006308">
    <property type="term" value="P:DNA catabolic process"/>
    <property type="evidence" value="ECO:0007669"/>
    <property type="project" value="InterPro"/>
</dbReference>
<accession>A0A4Y9KUH0</accession>
<evidence type="ECO:0000256" key="6">
    <source>
        <dbReference type="ARBA" id="ARBA00023180"/>
    </source>
</evidence>
<dbReference type="OrthoDB" id="267579at2"/>
<dbReference type="GO" id="GO:0016788">
    <property type="term" value="F:hydrolase activity, acting on ester bonds"/>
    <property type="evidence" value="ECO:0007669"/>
    <property type="project" value="InterPro"/>
</dbReference>
<gene>
    <name evidence="9" type="ORF">E4K64_30700</name>
    <name evidence="8" type="ORF">E4K66_36645</name>
</gene>
<sequence>MRRFYLAAVLLLAFCTSASAWGDEGHKIVCEIAYRLAQPDTRAAIRKLIQADQRFDTFADSCVFPDHPRIRRSEHFINLPRDARGVTGDTCPNAPECVLTAILNDSKIVNSKHAKRADRLIALKSLGHWVGDIHQPLHVSFEDDRGGNNIRVKGECSGNLHGAWDSCLVNHAVGPDVDEAASDLIDAITPAMKTKWTSSDPSDWANESFAISEAAKTGYCVMHGSYCDQPEGSVTVNTEYLAANEPIVREQLQKAGVRLANLLDSIFAE</sequence>
<keyword evidence="6" id="KW-0325">Glycoprotein</keyword>
<reference evidence="9 10" key="2">
    <citation type="submission" date="2019-03" db="EMBL/GenBank/DDBJ databases">
        <title>Bradyrhizobium strains diversity.</title>
        <authorList>
            <person name="Urquiaga M.C.O."/>
            <person name="Hungria M."/>
            <person name="Delamuta J.R.M."/>
            <person name="Klepa M.S."/>
        </authorList>
    </citation>
    <scope>NUCLEOTIDE SEQUENCE [LARGE SCALE GENOMIC DNA]</scope>
    <source>
        <strain evidence="9 10">CNPSo 3426</strain>
    </source>
</reference>
<dbReference type="Pfam" id="PF02265">
    <property type="entry name" value="S1-P1_nuclease"/>
    <property type="match status" value="1"/>
</dbReference>
<accession>A0A4Y9NSL4</accession>
<keyword evidence="2" id="KW-0479">Metal-binding</keyword>
<dbReference type="GO" id="GO:0046872">
    <property type="term" value="F:metal ion binding"/>
    <property type="evidence" value="ECO:0007669"/>
    <property type="project" value="UniProtKB-KW"/>
</dbReference>
<dbReference type="Proteomes" id="UP000297700">
    <property type="component" value="Unassembled WGS sequence"/>
</dbReference>
<dbReference type="EMBL" id="SPQU01000041">
    <property type="protein sequence ID" value="TFV30151.1"/>
    <property type="molecule type" value="Genomic_DNA"/>
</dbReference>
<evidence type="ECO:0000313" key="9">
    <source>
        <dbReference type="EMBL" id="TFV70228.1"/>
    </source>
</evidence>
<evidence type="ECO:0000313" key="10">
    <source>
        <dbReference type="Proteomes" id="UP000297700"/>
    </source>
</evidence>
<keyword evidence="3" id="KW-0255">Endonuclease</keyword>
<evidence type="ECO:0000313" key="8">
    <source>
        <dbReference type="EMBL" id="TFV30151.1"/>
    </source>
</evidence>
<keyword evidence="11" id="KW-1185">Reference proteome</keyword>
<dbReference type="PANTHER" id="PTHR33146:SF26">
    <property type="entry name" value="ENDONUCLEASE 4"/>
    <property type="match status" value="1"/>
</dbReference>
<evidence type="ECO:0000256" key="5">
    <source>
        <dbReference type="ARBA" id="ARBA00023157"/>
    </source>
</evidence>
<dbReference type="InterPro" id="IPR003154">
    <property type="entry name" value="S1/P1nuclease"/>
</dbReference>
<evidence type="ECO:0000256" key="7">
    <source>
        <dbReference type="SAM" id="SignalP"/>
    </source>
</evidence>
<keyword evidence="5" id="KW-1015">Disulfide bond</keyword>
<dbReference type="Gene3D" id="1.10.575.10">
    <property type="entry name" value="P1 Nuclease"/>
    <property type="match status" value="1"/>
</dbReference>
<dbReference type="GO" id="GO:0003676">
    <property type="term" value="F:nucleic acid binding"/>
    <property type="evidence" value="ECO:0007669"/>
    <property type="project" value="InterPro"/>
</dbReference>
<dbReference type="AlphaFoldDB" id="A0A4Y9NSL4"/>
<keyword evidence="4" id="KW-0378">Hydrolase</keyword>